<keyword evidence="1" id="KW-1133">Transmembrane helix</keyword>
<keyword evidence="1" id="KW-0472">Membrane</keyword>
<protein>
    <submittedName>
        <fullName evidence="2">Uncharacterized protein</fullName>
    </submittedName>
</protein>
<feature type="transmembrane region" description="Helical" evidence="1">
    <location>
        <begin position="44"/>
        <end position="62"/>
    </location>
</feature>
<dbReference type="AlphaFoldDB" id="A0A2H0UQP3"/>
<gene>
    <name evidence="2" type="ORF">COU09_00500</name>
</gene>
<evidence type="ECO:0000313" key="3">
    <source>
        <dbReference type="Proteomes" id="UP000229615"/>
    </source>
</evidence>
<evidence type="ECO:0000313" key="2">
    <source>
        <dbReference type="EMBL" id="PIR88762.1"/>
    </source>
</evidence>
<sequence length="63" mass="6985">MDQQNPDAKTTLSDIRHAKKKKIHLLGKRHSATKDYAGKNNDNTLLIAASIILIAVLVAILFF</sequence>
<comment type="caution">
    <text evidence="2">The sequence shown here is derived from an EMBL/GenBank/DDBJ whole genome shotgun (WGS) entry which is preliminary data.</text>
</comment>
<organism evidence="2 3">
    <name type="scientific">Candidatus Harrisonbacteria bacterium CG10_big_fil_rev_8_21_14_0_10_44_23</name>
    <dbReference type="NCBI Taxonomy" id="1974585"/>
    <lineage>
        <taxon>Bacteria</taxon>
        <taxon>Candidatus Harrisoniibacteriota</taxon>
    </lineage>
</organism>
<dbReference type="EMBL" id="PFBB01000005">
    <property type="protein sequence ID" value="PIR88762.1"/>
    <property type="molecule type" value="Genomic_DNA"/>
</dbReference>
<accession>A0A2H0UQP3</accession>
<proteinExistence type="predicted"/>
<keyword evidence="1" id="KW-0812">Transmembrane</keyword>
<dbReference type="Proteomes" id="UP000229615">
    <property type="component" value="Unassembled WGS sequence"/>
</dbReference>
<reference evidence="3" key="1">
    <citation type="submission" date="2017-09" db="EMBL/GenBank/DDBJ databases">
        <title>Depth-based differentiation of microbial function through sediment-hosted aquifers and enrichment of novel symbionts in the deep terrestrial subsurface.</title>
        <authorList>
            <person name="Probst A.J."/>
            <person name="Ladd B."/>
            <person name="Jarett J.K."/>
            <person name="Geller-Mcgrath D.E."/>
            <person name="Sieber C.M.K."/>
            <person name="Emerson J.B."/>
            <person name="Anantharaman K."/>
            <person name="Thomas B.C."/>
            <person name="Malmstrom R."/>
            <person name="Stieglmeier M."/>
            <person name="Klingl A."/>
            <person name="Woyke T."/>
            <person name="Ryan C.M."/>
            <person name="Banfield J.F."/>
        </authorList>
    </citation>
    <scope>NUCLEOTIDE SEQUENCE [LARGE SCALE GENOMIC DNA]</scope>
</reference>
<evidence type="ECO:0000256" key="1">
    <source>
        <dbReference type="SAM" id="Phobius"/>
    </source>
</evidence>
<name>A0A2H0UQP3_9BACT</name>